<feature type="domain" description="Protein kinase" evidence="6">
    <location>
        <begin position="94"/>
        <end position="175"/>
    </location>
</feature>
<proteinExistence type="predicted"/>
<dbReference type="InterPro" id="IPR017441">
    <property type="entry name" value="Protein_kinase_ATP_BS"/>
</dbReference>
<keyword evidence="2" id="KW-0677">Repeat</keyword>
<dbReference type="AlphaFoldDB" id="A0A9Q0QZ48"/>
<keyword evidence="3" id="KW-0325">Glycoprotein</keyword>
<dbReference type="PROSITE" id="PS00107">
    <property type="entry name" value="PROTEIN_KINASE_ATP"/>
    <property type="match status" value="1"/>
</dbReference>
<dbReference type="GO" id="GO:0033612">
    <property type="term" value="F:receptor serine/threonine kinase binding"/>
    <property type="evidence" value="ECO:0007669"/>
    <property type="project" value="TreeGrafter"/>
</dbReference>
<evidence type="ECO:0000259" key="6">
    <source>
        <dbReference type="PROSITE" id="PS50011"/>
    </source>
</evidence>
<protein>
    <recommendedName>
        <fullName evidence="6">Protein kinase domain-containing protein</fullName>
    </recommendedName>
</protein>
<keyword evidence="5" id="KW-0472">Membrane</keyword>
<sequence>MEIYRVSFLGNPGLCGDLSDHYPRGSSEAKNQGFVWLLRSIFVLAGLVLVVAVGWIYSKYRSSKKVNNGIDKSKCTLTSFHRLDFNEHEILDCLDEDNVIGSGASGKTYRAVLSNGKVVAMKKLCGGAQNNGFETEVEILGKIRHKNIVKLWCCYTTQNCKLLVSHPNSTLFRMV</sequence>
<evidence type="ECO:0000256" key="4">
    <source>
        <dbReference type="PROSITE-ProRule" id="PRU10141"/>
    </source>
</evidence>
<dbReference type="PANTHER" id="PTHR48056">
    <property type="entry name" value="LRR RECEPTOR-LIKE SERINE/THREONINE-PROTEIN KINASE-RELATED"/>
    <property type="match status" value="1"/>
</dbReference>
<keyword evidence="1" id="KW-0433">Leucine-rich repeat</keyword>
<evidence type="ECO:0000256" key="5">
    <source>
        <dbReference type="SAM" id="Phobius"/>
    </source>
</evidence>
<evidence type="ECO:0000256" key="2">
    <source>
        <dbReference type="ARBA" id="ARBA00022737"/>
    </source>
</evidence>
<dbReference type="Pfam" id="PF00069">
    <property type="entry name" value="Pkinase"/>
    <property type="match status" value="1"/>
</dbReference>
<keyword evidence="4" id="KW-0547">Nucleotide-binding</keyword>
<dbReference type="EMBL" id="JAMYWD010000003">
    <property type="protein sequence ID" value="KAJ4977039.1"/>
    <property type="molecule type" value="Genomic_DNA"/>
</dbReference>
<dbReference type="Proteomes" id="UP001141806">
    <property type="component" value="Unassembled WGS sequence"/>
</dbReference>
<evidence type="ECO:0000313" key="7">
    <source>
        <dbReference type="EMBL" id="KAJ4977039.1"/>
    </source>
</evidence>
<accession>A0A9Q0QZ48</accession>
<feature type="binding site" evidence="4">
    <location>
        <position position="122"/>
    </location>
    <ligand>
        <name>ATP</name>
        <dbReference type="ChEBI" id="CHEBI:30616"/>
    </ligand>
</feature>
<dbReference type="InterPro" id="IPR050647">
    <property type="entry name" value="Plant_LRR-RLKs"/>
</dbReference>
<gene>
    <name evidence="7" type="ORF">NE237_002145</name>
</gene>
<dbReference type="SUPFAM" id="SSF56112">
    <property type="entry name" value="Protein kinase-like (PK-like)"/>
    <property type="match status" value="1"/>
</dbReference>
<dbReference type="PANTHER" id="PTHR48056:SF15">
    <property type="entry name" value="RECEPTOR-LIKE PROTEIN KINASE HSL1"/>
    <property type="match status" value="1"/>
</dbReference>
<dbReference type="OrthoDB" id="10013850at2759"/>
<comment type="caution">
    <text evidence="7">The sequence shown here is derived from an EMBL/GenBank/DDBJ whole genome shotgun (WGS) entry which is preliminary data.</text>
</comment>
<dbReference type="GO" id="GO:0004672">
    <property type="term" value="F:protein kinase activity"/>
    <property type="evidence" value="ECO:0007669"/>
    <property type="project" value="InterPro"/>
</dbReference>
<feature type="transmembrane region" description="Helical" evidence="5">
    <location>
        <begin position="34"/>
        <end position="57"/>
    </location>
</feature>
<dbReference type="PROSITE" id="PS50011">
    <property type="entry name" value="PROTEIN_KINASE_DOM"/>
    <property type="match status" value="1"/>
</dbReference>
<reference evidence="7" key="1">
    <citation type="journal article" date="2023" name="Plant J.">
        <title>The genome of the king protea, Protea cynaroides.</title>
        <authorList>
            <person name="Chang J."/>
            <person name="Duong T.A."/>
            <person name="Schoeman C."/>
            <person name="Ma X."/>
            <person name="Roodt D."/>
            <person name="Barker N."/>
            <person name="Li Z."/>
            <person name="Van de Peer Y."/>
            <person name="Mizrachi E."/>
        </authorList>
    </citation>
    <scope>NUCLEOTIDE SEQUENCE</scope>
    <source>
        <tissue evidence="7">Young leaves</tissue>
    </source>
</reference>
<keyword evidence="8" id="KW-1185">Reference proteome</keyword>
<evidence type="ECO:0000256" key="1">
    <source>
        <dbReference type="ARBA" id="ARBA00022614"/>
    </source>
</evidence>
<organism evidence="7 8">
    <name type="scientific">Protea cynaroides</name>
    <dbReference type="NCBI Taxonomy" id="273540"/>
    <lineage>
        <taxon>Eukaryota</taxon>
        <taxon>Viridiplantae</taxon>
        <taxon>Streptophyta</taxon>
        <taxon>Embryophyta</taxon>
        <taxon>Tracheophyta</taxon>
        <taxon>Spermatophyta</taxon>
        <taxon>Magnoliopsida</taxon>
        <taxon>Proteales</taxon>
        <taxon>Proteaceae</taxon>
        <taxon>Protea</taxon>
    </lineage>
</organism>
<keyword evidence="5" id="KW-1133">Transmembrane helix</keyword>
<dbReference type="Gene3D" id="3.30.200.20">
    <property type="entry name" value="Phosphorylase Kinase, domain 1"/>
    <property type="match status" value="1"/>
</dbReference>
<keyword evidence="5" id="KW-0812">Transmembrane</keyword>
<evidence type="ECO:0000313" key="8">
    <source>
        <dbReference type="Proteomes" id="UP001141806"/>
    </source>
</evidence>
<dbReference type="InterPro" id="IPR011009">
    <property type="entry name" value="Kinase-like_dom_sf"/>
</dbReference>
<dbReference type="InterPro" id="IPR000719">
    <property type="entry name" value="Prot_kinase_dom"/>
</dbReference>
<name>A0A9Q0QZ48_9MAGN</name>
<evidence type="ECO:0000256" key="3">
    <source>
        <dbReference type="ARBA" id="ARBA00023180"/>
    </source>
</evidence>
<keyword evidence="4" id="KW-0067">ATP-binding</keyword>
<dbReference type="GO" id="GO:0005524">
    <property type="term" value="F:ATP binding"/>
    <property type="evidence" value="ECO:0007669"/>
    <property type="project" value="UniProtKB-UniRule"/>
</dbReference>